<dbReference type="PANTHER" id="PTHR11786:SF0">
    <property type="entry name" value="ARYLAMINE N-ACETYLTRANSFERASE 4-RELATED"/>
    <property type="match status" value="1"/>
</dbReference>
<evidence type="ECO:0000313" key="2">
    <source>
        <dbReference type="EMBL" id="KAH7374863.1"/>
    </source>
</evidence>
<name>A0A8K0TUA8_9PEZI</name>
<dbReference type="EMBL" id="JAGPXD010000001">
    <property type="protein sequence ID" value="KAH7374863.1"/>
    <property type="molecule type" value="Genomic_DNA"/>
</dbReference>
<dbReference type="OrthoDB" id="10260017at2759"/>
<gene>
    <name evidence="2" type="ORF">B0T11DRAFT_322963</name>
</gene>
<reference evidence="2" key="1">
    <citation type="journal article" date="2021" name="Nat. Commun.">
        <title>Genetic determinants of endophytism in the Arabidopsis root mycobiome.</title>
        <authorList>
            <person name="Mesny F."/>
            <person name="Miyauchi S."/>
            <person name="Thiergart T."/>
            <person name="Pickel B."/>
            <person name="Atanasova L."/>
            <person name="Karlsson M."/>
            <person name="Huettel B."/>
            <person name="Barry K.W."/>
            <person name="Haridas S."/>
            <person name="Chen C."/>
            <person name="Bauer D."/>
            <person name="Andreopoulos W."/>
            <person name="Pangilinan J."/>
            <person name="LaButti K."/>
            <person name="Riley R."/>
            <person name="Lipzen A."/>
            <person name="Clum A."/>
            <person name="Drula E."/>
            <person name="Henrissat B."/>
            <person name="Kohler A."/>
            <person name="Grigoriev I.V."/>
            <person name="Martin F.M."/>
            <person name="Hacquard S."/>
        </authorList>
    </citation>
    <scope>NUCLEOTIDE SEQUENCE</scope>
    <source>
        <strain evidence="2">MPI-CAGE-AT-0016</strain>
    </source>
</reference>
<dbReference type="InterPro" id="IPR038765">
    <property type="entry name" value="Papain-like_cys_pep_sf"/>
</dbReference>
<dbReference type="PANTHER" id="PTHR11786">
    <property type="entry name" value="N-HYDROXYARYLAMINE O-ACETYLTRANSFERASE"/>
    <property type="match status" value="1"/>
</dbReference>
<evidence type="ECO:0000313" key="3">
    <source>
        <dbReference type="Proteomes" id="UP000813385"/>
    </source>
</evidence>
<dbReference type="InterPro" id="IPR001447">
    <property type="entry name" value="Arylamine_N-AcTrfase"/>
</dbReference>
<dbReference type="InterPro" id="IPR053710">
    <property type="entry name" value="Arylamine_NAT_domain_sf"/>
</dbReference>
<comment type="caution">
    <text evidence="2">The sequence shown here is derived from an EMBL/GenBank/DDBJ whole genome shotgun (WGS) entry which is preliminary data.</text>
</comment>
<dbReference type="Pfam" id="PF00797">
    <property type="entry name" value="Acetyltransf_2"/>
    <property type="match status" value="1"/>
</dbReference>
<keyword evidence="3" id="KW-1185">Reference proteome</keyword>
<dbReference type="GO" id="GO:0016407">
    <property type="term" value="F:acetyltransferase activity"/>
    <property type="evidence" value="ECO:0007669"/>
    <property type="project" value="InterPro"/>
</dbReference>
<dbReference type="SUPFAM" id="SSF54001">
    <property type="entry name" value="Cysteine proteinases"/>
    <property type="match status" value="1"/>
</dbReference>
<dbReference type="Gene3D" id="3.30.2140.20">
    <property type="match status" value="1"/>
</dbReference>
<organism evidence="2 3">
    <name type="scientific">Plectosphaerella cucumerina</name>
    <dbReference type="NCBI Taxonomy" id="40658"/>
    <lineage>
        <taxon>Eukaryota</taxon>
        <taxon>Fungi</taxon>
        <taxon>Dikarya</taxon>
        <taxon>Ascomycota</taxon>
        <taxon>Pezizomycotina</taxon>
        <taxon>Sordariomycetes</taxon>
        <taxon>Hypocreomycetidae</taxon>
        <taxon>Glomerellales</taxon>
        <taxon>Plectosphaerellaceae</taxon>
        <taxon>Plectosphaerella</taxon>
    </lineage>
</organism>
<dbReference type="AlphaFoldDB" id="A0A8K0TUA8"/>
<protein>
    <submittedName>
        <fullName evidence="2">Arylamine N-acetyltransferase 4</fullName>
    </submittedName>
</protein>
<dbReference type="Proteomes" id="UP000813385">
    <property type="component" value="Unassembled WGS sequence"/>
</dbReference>
<sequence>MTSALSQEQLQRFLDHVEFPAFYRDQPLSVELLTALHVHVISKLPYENLSLHYDPAHDVNLDPQHLFKKVVVDNRGRGGFCMEGAILYNHVLRAMGFDAYTAGARTRLRSEGVPQGNYPGWGHIVNIITFPDGAKYHSDVAFGGDGPTRPMPLTEGLVHQNLGTQQVRLARDWLPSQVHRTEASKQWIYQYRNSEAAEWNSFYAFSEVEFMQPDWGVVNYWMCNHRDSNQVRRMLIVKFLRRRKEGGKGHEQEIYGKRMLVNEVVKENLGGRTATIKACRSEEERVREIREHFGITLTEEERLAIRGRPLSLR</sequence>
<comment type="similarity">
    <text evidence="1">Belongs to the arylamine N-acetyltransferase family.</text>
</comment>
<accession>A0A8K0TUA8</accession>
<proteinExistence type="inferred from homology"/>
<evidence type="ECO:0000256" key="1">
    <source>
        <dbReference type="ARBA" id="ARBA00006547"/>
    </source>
</evidence>